<keyword evidence="1" id="KW-0812">Transmembrane</keyword>
<dbReference type="Proteomes" id="UP000811282">
    <property type="component" value="Unassembled WGS sequence"/>
</dbReference>
<feature type="transmembrane region" description="Helical" evidence="1">
    <location>
        <begin position="41"/>
        <end position="64"/>
    </location>
</feature>
<organism evidence="2 3">
    <name type="scientific">Candidatus Sodalis endolongispinus</name>
    <dbReference type="NCBI Taxonomy" id="2812662"/>
    <lineage>
        <taxon>Bacteria</taxon>
        <taxon>Pseudomonadati</taxon>
        <taxon>Pseudomonadota</taxon>
        <taxon>Gammaproteobacteria</taxon>
        <taxon>Enterobacterales</taxon>
        <taxon>Bruguierivoracaceae</taxon>
        <taxon>Sodalis</taxon>
    </lineage>
</organism>
<accession>A0ABS5YB46</accession>
<dbReference type="Gene3D" id="2.180.10.10">
    <property type="entry name" value="RHS repeat-associated core"/>
    <property type="match status" value="1"/>
</dbReference>
<keyword evidence="1" id="KW-1133">Transmembrane helix</keyword>
<evidence type="ECO:0008006" key="4">
    <source>
        <dbReference type="Google" id="ProtNLM"/>
    </source>
</evidence>
<proteinExistence type="predicted"/>
<feature type="transmembrane region" description="Helical" evidence="1">
    <location>
        <begin position="76"/>
        <end position="99"/>
    </location>
</feature>
<reference evidence="2 3" key="1">
    <citation type="journal article" date="2021" name="Genome Biol. Evol.">
        <title>The evolution of interdependence in a four-way mealybug symbiosis.</title>
        <authorList>
            <person name="Garber A.I."/>
            <person name="Kupper M."/>
            <person name="Laetsch D.R."/>
            <person name="Weldon S.R."/>
            <person name="Ladinsky M.S."/>
            <person name="Bjorkman P.J."/>
            <person name="McCutcheon J.P."/>
        </authorList>
    </citation>
    <scope>NUCLEOTIDE SEQUENCE [LARGE SCALE GENOMIC DNA]</scope>
    <source>
        <strain evidence="2">SOD</strain>
    </source>
</reference>
<name>A0ABS5YB46_9GAMM</name>
<dbReference type="EMBL" id="JAFJYC010000001">
    <property type="protein sequence ID" value="MBT9432249.1"/>
    <property type="molecule type" value="Genomic_DNA"/>
</dbReference>
<protein>
    <recommendedName>
        <fullName evidence="4">Rhs family protein</fullName>
    </recommendedName>
</protein>
<evidence type="ECO:0000256" key="1">
    <source>
        <dbReference type="SAM" id="Phobius"/>
    </source>
</evidence>
<evidence type="ECO:0000313" key="2">
    <source>
        <dbReference type="EMBL" id="MBT9432249.1"/>
    </source>
</evidence>
<feature type="transmembrane region" description="Helical" evidence="1">
    <location>
        <begin position="111"/>
        <end position="131"/>
    </location>
</feature>
<keyword evidence="1" id="KW-0472">Membrane</keyword>
<comment type="caution">
    <text evidence="2">The sequence shown here is derived from an EMBL/GenBank/DDBJ whole genome shotgun (WGS) entry which is preliminary data.</text>
</comment>
<gene>
    <name evidence="2" type="ORF">JZM24_09145</name>
</gene>
<keyword evidence="3" id="KW-1185">Reference proteome</keyword>
<sequence>MRFHSPDSLTTFDGGELSPYGYCHGDPINHLDPSGHLSWQAWMGIGLGAFGIAGALFSAWTSLATAGALMAALEEAYMASLIAGGLAVTADVSMIASGILEERHPELAGKLGAVAMVTGLGSMAGGLKAVLSSAAKTDMLAM</sequence>
<evidence type="ECO:0000313" key="3">
    <source>
        <dbReference type="Proteomes" id="UP000811282"/>
    </source>
</evidence>